<reference evidence="2" key="1">
    <citation type="submission" date="2021-03" db="EMBL/GenBank/DDBJ databases">
        <title>Whole genome sequence of Jiella sp. CQZ9-1.</title>
        <authorList>
            <person name="Tuo L."/>
        </authorList>
    </citation>
    <scope>NUCLEOTIDE SEQUENCE</scope>
    <source>
        <strain evidence="2">CQZ9-1</strain>
    </source>
</reference>
<feature type="region of interest" description="Disordered" evidence="1">
    <location>
        <begin position="1"/>
        <end position="43"/>
    </location>
</feature>
<comment type="caution">
    <text evidence="2">The sequence shown here is derived from an EMBL/GenBank/DDBJ whole genome shotgun (WGS) entry which is preliminary data.</text>
</comment>
<evidence type="ECO:0000313" key="3">
    <source>
        <dbReference type="Proteomes" id="UP000664122"/>
    </source>
</evidence>
<feature type="compositionally biased region" description="Low complexity" evidence="1">
    <location>
        <begin position="1"/>
        <end position="21"/>
    </location>
</feature>
<protein>
    <submittedName>
        <fullName evidence="2">Uncharacterized protein</fullName>
    </submittedName>
</protein>
<proteinExistence type="predicted"/>
<dbReference type="Proteomes" id="UP000664122">
    <property type="component" value="Unassembled WGS sequence"/>
</dbReference>
<accession>A0A939G2Q1</accession>
<sequence>MKNLPVGPTTKKVPPVVTGETSSKGTRSTAAALRPEQLTSSNKNLSISAAEVSRNDAPKKPFFLDPLLN</sequence>
<dbReference type="EMBL" id="JAFMPP010000022">
    <property type="protein sequence ID" value="MBO0664468.1"/>
    <property type="molecule type" value="Genomic_DNA"/>
</dbReference>
<name>A0A939G2Q1_9HYPH</name>
<gene>
    <name evidence="2" type="ORF">J1C48_17985</name>
</gene>
<dbReference type="AlphaFoldDB" id="A0A939G2Q1"/>
<feature type="region of interest" description="Disordered" evidence="1">
    <location>
        <begin position="50"/>
        <end position="69"/>
    </location>
</feature>
<organism evidence="2 3">
    <name type="scientific">Jiella flava</name>
    <dbReference type="NCBI Taxonomy" id="2816857"/>
    <lineage>
        <taxon>Bacteria</taxon>
        <taxon>Pseudomonadati</taxon>
        <taxon>Pseudomonadota</taxon>
        <taxon>Alphaproteobacteria</taxon>
        <taxon>Hyphomicrobiales</taxon>
        <taxon>Aurantimonadaceae</taxon>
        <taxon>Jiella</taxon>
    </lineage>
</organism>
<dbReference type="RefSeq" id="WP_207259381.1">
    <property type="nucleotide sequence ID" value="NZ_JAFMPP010000022.1"/>
</dbReference>
<evidence type="ECO:0000313" key="2">
    <source>
        <dbReference type="EMBL" id="MBO0664468.1"/>
    </source>
</evidence>
<evidence type="ECO:0000256" key="1">
    <source>
        <dbReference type="SAM" id="MobiDB-lite"/>
    </source>
</evidence>
<keyword evidence="3" id="KW-1185">Reference proteome</keyword>